<organism evidence="8 9">
    <name type="scientific">Nesidiocoris tenuis</name>
    <dbReference type="NCBI Taxonomy" id="355587"/>
    <lineage>
        <taxon>Eukaryota</taxon>
        <taxon>Metazoa</taxon>
        <taxon>Ecdysozoa</taxon>
        <taxon>Arthropoda</taxon>
        <taxon>Hexapoda</taxon>
        <taxon>Insecta</taxon>
        <taxon>Pterygota</taxon>
        <taxon>Neoptera</taxon>
        <taxon>Paraneoptera</taxon>
        <taxon>Hemiptera</taxon>
        <taxon>Heteroptera</taxon>
        <taxon>Panheteroptera</taxon>
        <taxon>Cimicomorpha</taxon>
        <taxon>Miridae</taxon>
        <taxon>Dicyphina</taxon>
        <taxon>Nesidiocoris</taxon>
    </lineage>
</organism>
<evidence type="ECO:0000256" key="3">
    <source>
        <dbReference type="ARBA" id="ARBA00022980"/>
    </source>
</evidence>
<evidence type="ECO:0000256" key="2">
    <source>
        <dbReference type="ARBA" id="ARBA00005677"/>
    </source>
</evidence>
<evidence type="ECO:0000256" key="6">
    <source>
        <dbReference type="ARBA" id="ARBA00035191"/>
    </source>
</evidence>
<keyword evidence="3 8" id="KW-0689">Ribosomal protein</keyword>
<comment type="similarity">
    <text evidence="2">Belongs to the mitochondrion-specific ribosomal protein mL49 family.</text>
</comment>
<dbReference type="Proteomes" id="UP001307889">
    <property type="component" value="Chromosome 12"/>
</dbReference>
<proteinExistence type="inferred from homology"/>
<evidence type="ECO:0000256" key="7">
    <source>
        <dbReference type="ARBA" id="ARBA00035545"/>
    </source>
</evidence>
<keyword evidence="5" id="KW-0687">Ribonucleoprotein</keyword>
<dbReference type="Pfam" id="PF05046">
    <property type="entry name" value="Img2"/>
    <property type="match status" value="1"/>
</dbReference>
<keyword evidence="4" id="KW-0496">Mitochondrion</keyword>
<reference evidence="8 9" key="1">
    <citation type="submission" date="2023-09" db="EMBL/GenBank/DDBJ databases">
        <title>Nesidiocoris tenuis whole genome shotgun sequence.</title>
        <authorList>
            <person name="Shibata T."/>
            <person name="Shimoda M."/>
            <person name="Kobayashi T."/>
            <person name="Uehara T."/>
        </authorList>
    </citation>
    <scope>NUCLEOTIDE SEQUENCE [LARGE SCALE GENOMIC DNA]</scope>
    <source>
        <strain evidence="8 9">Japan</strain>
    </source>
</reference>
<dbReference type="InterPro" id="IPR007740">
    <property type="entry name" value="Ribosomal_mL49"/>
</dbReference>
<accession>A0ABN7BC07</accession>
<dbReference type="PANTHER" id="PTHR13477">
    <property type="entry name" value="MITOCHONDRIAL 39S RIBOSOMAL PROTEIN L49"/>
    <property type="match status" value="1"/>
</dbReference>
<comment type="subcellular location">
    <subcellularLocation>
        <location evidence="1">Mitochondrion</location>
    </subcellularLocation>
</comment>
<dbReference type="PANTHER" id="PTHR13477:SF0">
    <property type="entry name" value="LARGE RIBOSOMAL SUBUNIT PROTEIN ML49"/>
    <property type="match status" value="1"/>
</dbReference>
<gene>
    <name evidence="8" type="ORF">NTJ_13499</name>
</gene>
<sequence>MNAPVLIDTNSIAMALKNFVRALQVSNYSLKGLISTRPATNFGFLPPFDPEAKPKVEFEVIKSPEVWKYVDRVLPPKLIPVPRPREEYHSDWRPPTADPKQLPYYIPRNKNLMTPVYLIIRKRGTQRITRIRHVKGDIFAMEADLRKYIKEQTGRELGMRVDEFCGHISIRGDFVYHVKNWLEEKGF</sequence>
<dbReference type="GO" id="GO:0005840">
    <property type="term" value="C:ribosome"/>
    <property type="evidence" value="ECO:0007669"/>
    <property type="project" value="UniProtKB-KW"/>
</dbReference>
<name>A0ABN7BC07_9HEMI</name>
<keyword evidence="9" id="KW-1185">Reference proteome</keyword>
<evidence type="ECO:0000256" key="4">
    <source>
        <dbReference type="ARBA" id="ARBA00023128"/>
    </source>
</evidence>
<protein>
    <recommendedName>
        <fullName evidence="6">Large ribosomal subunit protein mL49</fullName>
    </recommendedName>
    <alternativeName>
        <fullName evidence="7">39S ribosomal protein L49, mitochondrial</fullName>
    </alternativeName>
</protein>
<evidence type="ECO:0000256" key="5">
    <source>
        <dbReference type="ARBA" id="ARBA00023274"/>
    </source>
</evidence>
<evidence type="ECO:0000313" key="9">
    <source>
        <dbReference type="Proteomes" id="UP001307889"/>
    </source>
</evidence>
<evidence type="ECO:0000313" key="8">
    <source>
        <dbReference type="EMBL" id="BET00682.1"/>
    </source>
</evidence>
<dbReference type="Gene3D" id="3.30.780.10">
    <property type="entry name" value="SUI1-like domain"/>
    <property type="match status" value="1"/>
</dbReference>
<dbReference type="EMBL" id="AP028920">
    <property type="protein sequence ID" value="BET00682.1"/>
    <property type="molecule type" value="Genomic_DNA"/>
</dbReference>
<evidence type="ECO:0000256" key="1">
    <source>
        <dbReference type="ARBA" id="ARBA00004173"/>
    </source>
</evidence>